<feature type="domain" description="Acyltransferase 3" evidence="2">
    <location>
        <begin position="17"/>
        <end position="349"/>
    </location>
</feature>
<dbReference type="PANTHER" id="PTHR23028">
    <property type="entry name" value="ACETYLTRANSFERASE"/>
    <property type="match status" value="1"/>
</dbReference>
<dbReference type="GO" id="GO:0000271">
    <property type="term" value="P:polysaccharide biosynthetic process"/>
    <property type="evidence" value="ECO:0007669"/>
    <property type="project" value="TreeGrafter"/>
</dbReference>
<feature type="transmembrane region" description="Helical" evidence="1">
    <location>
        <begin position="180"/>
        <end position="199"/>
    </location>
</feature>
<proteinExistence type="predicted"/>
<feature type="transmembrane region" description="Helical" evidence="1">
    <location>
        <begin position="211"/>
        <end position="230"/>
    </location>
</feature>
<organism evidence="3 4">
    <name type="scientific">Candidatus Magasanikbacteria bacterium GW2011_GWA2_40_10</name>
    <dbReference type="NCBI Taxonomy" id="1619037"/>
    <lineage>
        <taxon>Bacteria</taxon>
        <taxon>Candidatus Magasanikiibacteriota</taxon>
    </lineage>
</organism>
<keyword evidence="1" id="KW-1133">Transmembrane helix</keyword>
<dbReference type="Proteomes" id="UP000034855">
    <property type="component" value="Unassembled WGS sequence"/>
</dbReference>
<name>A0A0G0SL66_9BACT</name>
<evidence type="ECO:0000313" key="3">
    <source>
        <dbReference type="EMBL" id="KKR35500.1"/>
    </source>
</evidence>
<keyword evidence="3" id="KW-0808">Transferase</keyword>
<reference evidence="3 4" key="1">
    <citation type="journal article" date="2015" name="Nature">
        <title>rRNA introns, odd ribosomes, and small enigmatic genomes across a large radiation of phyla.</title>
        <authorList>
            <person name="Brown C.T."/>
            <person name="Hug L.A."/>
            <person name="Thomas B.C."/>
            <person name="Sharon I."/>
            <person name="Castelle C.J."/>
            <person name="Singh A."/>
            <person name="Wilkins M.J."/>
            <person name="Williams K.H."/>
            <person name="Banfield J.F."/>
        </authorList>
    </citation>
    <scope>NUCLEOTIDE SEQUENCE [LARGE SCALE GENOMIC DNA]</scope>
</reference>
<feature type="transmembrane region" description="Helical" evidence="1">
    <location>
        <begin position="242"/>
        <end position="261"/>
    </location>
</feature>
<feature type="transmembrane region" description="Helical" evidence="1">
    <location>
        <begin position="295"/>
        <end position="316"/>
    </location>
</feature>
<evidence type="ECO:0000259" key="2">
    <source>
        <dbReference type="Pfam" id="PF01757"/>
    </source>
</evidence>
<accession>A0A0G0SL66</accession>
<dbReference type="InterPro" id="IPR002656">
    <property type="entry name" value="Acyl_transf_3_dom"/>
</dbReference>
<dbReference type="Pfam" id="PF01757">
    <property type="entry name" value="Acyl_transf_3"/>
    <property type="match status" value="1"/>
</dbReference>
<sequence length="379" mass="43368">MEEDIKKNNTGGVKFKTLDAVRALATMMVFIFHAGYLLPSFINQSNKFGLGKFIYVGGTVGVSVFFVLSGFLLFYQLYKKKEGLDAEKVKDYTRKRLLRILPLYYFSLFFIVFVFKRDMIFAQDGLRSIIYNLFFIRGIKGANGGGTITINPVYWSLIVEMHFYFFLPIFYYIFNKYKKVSLFFILALLGILYRIIIVTKLGNPSMQLLRFTPANFDFFAFGMLGAYLYVNHSKLLNFLGKAHSQIICLSVFLLFIYFYDLDFLPTLSYIFAATLLGIITILCILSFLSNEQSFLGKLFTSTPVLFVGKISFSIFIWHTVVINQFGGTALSSATQFILDAFVTLVVSTISYYAIEAPFLKLKSKFDSRAKKLMLTDSVF</sequence>
<feature type="transmembrane region" description="Helical" evidence="1">
    <location>
        <begin position="54"/>
        <end position="75"/>
    </location>
</feature>
<dbReference type="EMBL" id="LBXR01000001">
    <property type="protein sequence ID" value="KKR35500.1"/>
    <property type="molecule type" value="Genomic_DNA"/>
</dbReference>
<dbReference type="PANTHER" id="PTHR23028:SF53">
    <property type="entry name" value="ACYL_TRANSF_3 DOMAIN-CONTAINING PROTEIN"/>
    <property type="match status" value="1"/>
</dbReference>
<feature type="transmembrane region" description="Helical" evidence="1">
    <location>
        <begin position="96"/>
        <end position="115"/>
    </location>
</feature>
<protein>
    <submittedName>
        <fullName evidence="3">Acyltransferase 3</fullName>
    </submittedName>
</protein>
<keyword evidence="1" id="KW-0812">Transmembrane</keyword>
<evidence type="ECO:0000256" key="1">
    <source>
        <dbReference type="SAM" id="Phobius"/>
    </source>
</evidence>
<feature type="transmembrane region" description="Helical" evidence="1">
    <location>
        <begin position="267"/>
        <end position="288"/>
    </location>
</feature>
<dbReference type="GO" id="GO:0016020">
    <property type="term" value="C:membrane"/>
    <property type="evidence" value="ECO:0007669"/>
    <property type="project" value="TreeGrafter"/>
</dbReference>
<evidence type="ECO:0000313" key="4">
    <source>
        <dbReference type="Proteomes" id="UP000034855"/>
    </source>
</evidence>
<comment type="caution">
    <text evidence="3">The sequence shown here is derived from an EMBL/GenBank/DDBJ whole genome shotgun (WGS) entry which is preliminary data.</text>
</comment>
<feature type="transmembrane region" description="Helical" evidence="1">
    <location>
        <begin position="153"/>
        <end position="173"/>
    </location>
</feature>
<dbReference type="STRING" id="1619037.UT67_C0001G0005"/>
<keyword evidence="3" id="KW-0012">Acyltransferase</keyword>
<feature type="transmembrane region" description="Helical" evidence="1">
    <location>
        <begin position="336"/>
        <end position="354"/>
    </location>
</feature>
<dbReference type="AlphaFoldDB" id="A0A0G0SL66"/>
<keyword evidence="1" id="KW-0472">Membrane</keyword>
<dbReference type="GO" id="GO:0016747">
    <property type="term" value="F:acyltransferase activity, transferring groups other than amino-acyl groups"/>
    <property type="evidence" value="ECO:0007669"/>
    <property type="project" value="InterPro"/>
</dbReference>
<gene>
    <name evidence="3" type="ORF">UT67_C0001G0005</name>
</gene>
<feature type="transmembrane region" description="Helical" evidence="1">
    <location>
        <begin position="21"/>
        <end position="42"/>
    </location>
</feature>
<dbReference type="InterPro" id="IPR050879">
    <property type="entry name" value="Acyltransferase_3"/>
</dbReference>